<name>A0AAV0ZS29_VICFA</name>
<keyword evidence="2" id="KW-1185">Reference proteome</keyword>
<protein>
    <submittedName>
        <fullName evidence="1">Uncharacterized protein</fullName>
    </submittedName>
</protein>
<reference evidence="1 2" key="1">
    <citation type="submission" date="2023-01" db="EMBL/GenBank/DDBJ databases">
        <authorList>
            <person name="Kreplak J."/>
        </authorList>
    </citation>
    <scope>NUCLEOTIDE SEQUENCE [LARGE SCALE GENOMIC DNA]</scope>
</reference>
<gene>
    <name evidence="1" type="ORF">VFH_II263760</name>
</gene>
<evidence type="ECO:0000313" key="2">
    <source>
        <dbReference type="Proteomes" id="UP001157006"/>
    </source>
</evidence>
<organism evidence="1 2">
    <name type="scientific">Vicia faba</name>
    <name type="common">Broad bean</name>
    <name type="synonym">Faba vulgaris</name>
    <dbReference type="NCBI Taxonomy" id="3906"/>
    <lineage>
        <taxon>Eukaryota</taxon>
        <taxon>Viridiplantae</taxon>
        <taxon>Streptophyta</taxon>
        <taxon>Embryophyta</taxon>
        <taxon>Tracheophyta</taxon>
        <taxon>Spermatophyta</taxon>
        <taxon>Magnoliopsida</taxon>
        <taxon>eudicotyledons</taxon>
        <taxon>Gunneridae</taxon>
        <taxon>Pentapetalae</taxon>
        <taxon>rosids</taxon>
        <taxon>fabids</taxon>
        <taxon>Fabales</taxon>
        <taxon>Fabaceae</taxon>
        <taxon>Papilionoideae</taxon>
        <taxon>50 kb inversion clade</taxon>
        <taxon>NPAAA clade</taxon>
        <taxon>Hologalegina</taxon>
        <taxon>IRL clade</taxon>
        <taxon>Fabeae</taxon>
        <taxon>Vicia</taxon>
    </lineage>
</organism>
<dbReference type="Proteomes" id="UP001157006">
    <property type="component" value="Chromosome 2"/>
</dbReference>
<evidence type="ECO:0000313" key="1">
    <source>
        <dbReference type="EMBL" id="CAI8601256.1"/>
    </source>
</evidence>
<proteinExistence type="predicted"/>
<accession>A0AAV0ZS29</accession>
<dbReference type="EMBL" id="OX451737">
    <property type="protein sequence ID" value="CAI8601256.1"/>
    <property type="molecule type" value="Genomic_DNA"/>
</dbReference>
<sequence>MFSSDRLIENLYLSPCSIELQLNNNSFKACKLLGIVEASMNAEIKSPWISFFKSHDIKFLKSVFSEISFLRQEVTRCTNDDLCASQLNNQRSLDENFEFFIAFEYEKTMILCSWRIKERGSMTVG</sequence>
<dbReference type="AlphaFoldDB" id="A0AAV0ZS29"/>